<evidence type="ECO:0000313" key="1">
    <source>
        <dbReference type="EMBL" id="KAG8182954.1"/>
    </source>
</evidence>
<gene>
    <name evidence="1" type="ORF">JTE90_003332</name>
</gene>
<accession>A0AAV6UG05</accession>
<dbReference type="EMBL" id="JAFNEN010000439">
    <property type="protein sequence ID" value="KAG8182954.1"/>
    <property type="molecule type" value="Genomic_DNA"/>
</dbReference>
<reference evidence="1 2" key="1">
    <citation type="journal article" date="2022" name="Nat. Ecol. Evol.">
        <title>A masculinizing supergene underlies an exaggerated male reproductive morph in a spider.</title>
        <authorList>
            <person name="Hendrickx F."/>
            <person name="De Corte Z."/>
            <person name="Sonet G."/>
            <person name="Van Belleghem S.M."/>
            <person name="Kostlbacher S."/>
            <person name="Vangestel C."/>
        </authorList>
    </citation>
    <scope>NUCLEOTIDE SEQUENCE [LARGE SCALE GENOMIC DNA]</scope>
    <source>
        <strain evidence="1">W744_W776</strain>
    </source>
</reference>
<comment type="caution">
    <text evidence="1">The sequence shown here is derived from an EMBL/GenBank/DDBJ whole genome shotgun (WGS) entry which is preliminary data.</text>
</comment>
<dbReference type="Proteomes" id="UP000827092">
    <property type="component" value="Unassembled WGS sequence"/>
</dbReference>
<evidence type="ECO:0000313" key="2">
    <source>
        <dbReference type="Proteomes" id="UP000827092"/>
    </source>
</evidence>
<proteinExistence type="predicted"/>
<name>A0AAV6UG05_9ARAC</name>
<protein>
    <submittedName>
        <fullName evidence="1">Uncharacterized protein</fullName>
    </submittedName>
</protein>
<dbReference type="AlphaFoldDB" id="A0AAV6UG05"/>
<organism evidence="1 2">
    <name type="scientific">Oedothorax gibbosus</name>
    <dbReference type="NCBI Taxonomy" id="931172"/>
    <lineage>
        <taxon>Eukaryota</taxon>
        <taxon>Metazoa</taxon>
        <taxon>Ecdysozoa</taxon>
        <taxon>Arthropoda</taxon>
        <taxon>Chelicerata</taxon>
        <taxon>Arachnida</taxon>
        <taxon>Araneae</taxon>
        <taxon>Araneomorphae</taxon>
        <taxon>Entelegynae</taxon>
        <taxon>Araneoidea</taxon>
        <taxon>Linyphiidae</taxon>
        <taxon>Erigoninae</taxon>
        <taxon>Oedothorax</taxon>
    </lineage>
</organism>
<sequence length="74" mass="8174">MAWKSISRTLSVERSLGMGPGLKPTVGSWVKVGWAWVLGIVVGYRRTPPAVFRLIPLKGSTPNGLQDNILFVYF</sequence>
<keyword evidence="2" id="KW-1185">Reference proteome</keyword>